<proteinExistence type="predicted"/>
<dbReference type="Gene3D" id="1.10.890.30">
    <property type="entry name" value="YmgD protein"/>
    <property type="match status" value="1"/>
</dbReference>
<gene>
    <name evidence="2" type="ORF">GCM10023095_27190</name>
</gene>
<accession>A0ABP8QFP2</accession>
<dbReference type="Proteomes" id="UP001501321">
    <property type="component" value="Unassembled WGS sequence"/>
</dbReference>
<name>A0ABP8QFP2_9GAMM</name>
<evidence type="ECO:0000256" key="1">
    <source>
        <dbReference type="SAM" id="MobiDB-lite"/>
    </source>
</evidence>
<evidence type="ECO:0000313" key="2">
    <source>
        <dbReference type="EMBL" id="GAA4502487.1"/>
    </source>
</evidence>
<organism evidence="2 3">
    <name type="scientific">Pseudaeromonas paramecii</name>
    <dbReference type="NCBI Taxonomy" id="2138166"/>
    <lineage>
        <taxon>Bacteria</taxon>
        <taxon>Pseudomonadati</taxon>
        <taxon>Pseudomonadota</taxon>
        <taxon>Gammaproteobacteria</taxon>
        <taxon>Aeromonadales</taxon>
        <taxon>Aeromonadaceae</taxon>
        <taxon>Pseudaeromonas</taxon>
    </lineage>
</organism>
<dbReference type="EMBL" id="BAABFC010000020">
    <property type="protein sequence ID" value="GAA4502487.1"/>
    <property type="molecule type" value="Genomic_DNA"/>
</dbReference>
<dbReference type="RefSeq" id="WP_345014048.1">
    <property type="nucleotide sequence ID" value="NZ_BAABFC010000020.1"/>
</dbReference>
<dbReference type="InterPro" id="IPR038304">
    <property type="entry name" value="YmgD_sf"/>
</dbReference>
<reference evidence="3" key="1">
    <citation type="journal article" date="2019" name="Int. J. Syst. Evol. Microbiol.">
        <title>The Global Catalogue of Microorganisms (GCM) 10K type strain sequencing project: providing services to taxonomists for standard genome sequencing and annotation.</title>
        <authorList>
            <consortium name="The Broad Institute Genomics Platform"/>
            <consortium name="The Broad Institute Genome Sequencing Center for Infectious Disease"/>
            <person name="Wu L."/>
            <person name="Ma J."/>
        </authorList>
    </citation>
    <scope>NUCLEOTIDE SEQUENCE [LARGE SCALE GENOMIC DNA]</scope>
    <source>
        <strain evidence="3">JCM 32226</strain>
    </source>
</reference>
<keyword evidence="3" id="KW-1185">Reference proteome</keyword>
<comment type="caution">
    <text evidence="2">The sequence shown here is derived from an EMBL/GenBank/DDBJ whole genome shotgun (WGS) entry which is preliminary data.</text>
</comment>
<evidence type="ECO:0000313" key="3">
    <source>
        <dbReference type="Proteomes" id="UP001501321"/>
    </source>
</evidence>
<sequence length="159" mass="17717">MQRLFFFWLLFVSTGLPAQDLLIGSRLGEASRHGLTQELEPLVGGGVIRLLPRLDRLAMLTCQETERLLVTQPGEASFAVEALSTHVLALRHLQLPDSERDGARLARHIRTHCRSDPQQLLLAAVDLSLREQLLPWPPYANRETPPPRGKTSVGGIPVY</sequence>
<protein>
    <submittedName>
        <fullName evidence="2">Uncharacterized protein</fullName>
    </submittedName>
</protein>
<feature type="region of interest" description="Disordered" evidence="1">
    <location>
        <begin position="138"/>
        <end position="159"/>
    </location>
</feature>